<dbReference type="Gene3D" id="3.90.550.10">
    <property type="entry name" value="Spore Coat Polysaccharide Biosynthesis Protein SpsA, Chain A"/>
    <property type="match status" value="1"/>
</dbReference>
<keyword evidence="2" id="KW-0808">Transferase</keyword>
<accession>A0ABW5TWS1</accession>
<dbReference type="InterPro" id="IPR050748">
    <property type="entry name" value="Glycosyltrans_8_dom-fam"/>
</dbReference>
<proteinExistence type="predicted"/>
<name>A0ABW5TWS1_9SPHI</name>
<evidence type="ECO:0000256" key="1">
    <source>
        <dbReference type="ARBA" id="ARBA00022676"/>
    </source>
</evidence>
<dbReference type="RefSeq" id="WP_379041586.1">
    <property type="nucleotide sequence ID" value="NZ_JBHSKW010000016.1"/>
</dbReference>
<dbReference type="InterPro" id="IPR029044">
    <property type="entry name" value="Nucleotide-diphossugar_trans"/>
</dbReference>
<protein>
    <submittedName>
        <fullName evidence="4">Glycosyltransferase family 8 protein</fullName>
    </submittedName>
</protein>
<evidence type="ECO:0000313" key="4">
    <source>
        <dbReference type="EMBL" id="MFD2733053.1"/>
    </source>
</evidence>
<sequence>MISIAVASNNNYAILMAVLIKSIVFNHHTDEDITFYVLNDKISSSNQDKINSLIKNSPEITIKWINADSVFPKNVKFPMDNSAFPFTAYLRLFAPFVVEESVKKLIYFDVDMVVRKDVSELWNMNMQGYTMAAVLDVGKTAGTPWGGIPNYKQLGIDANAKYFNSGMMIIDCEKWRNENIPEMVFKAMRDNIEHVNFADQYGLNVVFTGKWLAIDPLWNWFANIYHPNPKCIHYLDIKPIFKSYNSDIVLQKEFFKYLEMTPWKGISLKSDFSRLLGKAIIKFKKKFISLVS</sequence>
<dbReference type="EMBL" id="JBHULV010000051">
    <property type="protein sequence ID" value="MFD2733053.1"/>
    <property type="molecule type" value="Genomic_DNA"/>
</dbReference>
<dbReference type="Pfam" id="PF01501">
    <property type="entry name" value="Glyco_transf_8"/>
    <property type="match status" value="1"/>
</dbReference>
<comment type="caution">
    <text evidence="4">The sequence shown here is derived from an EMBL/GenBank/DDBJ whole genome shotgun (WGS) entry which is preliminary data.</text>
</comment>
<dbReference type="PANTHER" id="PTHR13778">
    <property type="entry name" value="GLYCOSYLTRANSFERASE 8 DOMAIN-CONTAINING PROTEIN"/>
    <property type="match status" value="1"/>
</dbReference>
<gene>
    <name evidence="4" type="ORF">ACFSSE_15185</name>
</gene>
<evidence type="ECO:0000313" key="5">
    <source>
        <dbReference type="Proteomes" id="UP001597546"/>
    </source>
</evidence>
<dbReference type="InterPro" id="IPR002495">
    <property type="entry name" value="Glyco_trans_8"/>
</dbReference>
<keyword evidence="1" id="KW-0328">Glycosyltransferase</keyword>
<dbReference type="CDD" id="cd04194">
    <property type="entry name" value="GT8_A4GalT_like"/>
    <property type="match status" value="1"/>
</dbReference>
<keyword evidence="3" id="KW-0479">Metal-binding</keyword>
<evidence type="ECO:0000256" key="3">
    <source>
        <dbReference type="ARBA" id="ARBA00022723"/>
    </source>
</evidence>
<dbReference type="SUPFAM" id="SSF53448">
    <property type="entry name" value="Nucleotide-diphospho-sugar transferases"/>
    <property type="match status" value="1"/>
</dbReference>
<reference evidence="5" key="1">
    <citation type="journal article" date="2019" name="Int. J. Syst. Evol. Microbiol.">
        <title>The Global Catalogue of Microorganisms (GCM) 10K type strain sequencing project: providing services to taxonomists for standard genome sequencing and annotation.</title>
        <authorList>
            <consortium name="The Broad Institute Genomics Platform"/>
            <consortium name="The Broad Institute Genome Sequencing Center for Infectious Disease"/>
            <person name="Wu L."/>
            <person name="Ma J."/>
        </authorList>
    </citation>
    <scope>NUCLEOTIDE SEQUENCE [LARGE SCALE GENOMIC DNA]</scope>
    <source>
        <strain evidence="5">KCTC 42456</strain>
    </source>
</reference>
<keyword evidence="5" id="KW-1185">Reference proteome</keyword>
<organism evidence="4 5">
    <name type="scientific">Pedobacter alpinus</name>
    <dbReference type="NCBI Taxonomy" id="1590643"/>
    <lineage>
        <taxon>Bacteria</taxon>
        <taxon>Pseudomonadati</taxon>
        <taxon>Bacteroidota</taxon>
        <taxon>Sphingobacteriia</taxon>
        <taxon>Sphingobacteriales</taxon>
        <taxon>Sphingobacteriaceae</taxon>
        <taxon>Pedobacter</taxon>
    </lineage>
</organism>
<dbReference type="Proteomes" id="UP001597546">
    <property type="component" value="Unassembled WGS sequence"/>
</dbReference>
<evidence type="ECO:0000256" key="2">
    <source>
        <dbReference type="ARBA" id="ARBA00022679"/>
    </source>
</evidence>
<dbReference type="PANTHER" id="PTHR13778:SF47">
    <property type="entry name" value="LIPOPOLYSACCHARIDE 1,3-GALACTOSYLTRANSFERASE"/>
    <property type="match status" value="1"/>
</dbReference>